<organism evidence="2 3">
    <name type="scientific">Nocardioides euryhalodurans</name>
    <dbReference type="NCBI Taxonomy" id="2518370"/>
    <lineage>
        <taxon>Bacteria</taxon>
        <taxon>Bacillati</taxon>
        <taxon>Actinomycetota</taxon>
        <taxon>Actinomycetes</taxon>
        <taxon>Propionibacteriales</taxon>
        <taxon>Nocardioidaceae</taxon>
        <taxon>Nocardioides</taxon>
    </lineage>
</organism>
<evidence type="ECO:0000256" key="1">
    <source>
        <dbReference type="SAM" id="Phobius"/>
    </source>
</evidence>
<evidence type="ECO:0000313" key="2">
    <source>
        <dbReference type="EMBL" id="QBR91336.1"/>
    </source>
</evidence>
<dbReference type="EMBL" id="CP038267">
    <property type="protein sequence ID" value="QBR91336.1"/>
    <property type="molecule type" value="Genomic_DNA"/>
</dbReference>
<reference evidence="2 3" key="1">
    <citation type="submission" date="2019-03" db="EMBL/GenBank/DDBJ databases">
        <title>Three New Species of Nocardioides, Nocardioides euryhalodurans sp. nov., Nocardioides seonyuensis sp. nov. and Nocardioides eburneoflavus sp. nov., Iolated from Soil.</title>
        <authorList>
            <person name="Roh S.G."/>
            <person name="Lee C."/>
            <person name="Kim M.-K."/>
            <person name="Kim S.B."/>
        </authorList>
    </citation>
    <scope>NUCLEOTIDE SEQUENCE [LARGE SCALE GENOMIC DNA]</scope>
    <source>
        <strain evidence="2 3">MMS17-SY117</strain>
    </source>
</reference>
<dbReference type="Proteomes" id="UP000294894">
    <property type="component" value="Chromosome"/>
</dbReference>
<name>A0A4P7GHL5_9ACTN</name>
<keyword evidence="3" id="KW-1185">Reference proteome</keyword>
<accession>A0A4P7GHL5</accession>
<protein>
    <submittedName>
        <fullName evidence="2">Uncharacterized protein</fullName>
    </submittedName>
</protein>
<feature type="transmembrane region" description="Helical" evidence="1">
    <location>
        <begin position="7"/>
        <end position="26"/>
    </location>
</feature>
<proteinExistence type="predicted"/>
<keyword evidence="1" id="KW-1133">Transmembrane helix</keyword>
<sequence length="153" mass="16215">MFGIGGVELVVAGAVVVAAILVLRFARPGQWVRVDEVHHVAVEPTALEIPLARLLSDLPSTELHAGGPATWTLSVRRAQPWTLVPAVLLFRLGLLFLLFREHAAVLAVLRSAPGGSEVHLLGTTRVAVRTTLQRALAELPAAAATRPDATTTS</sequence>
<gene>
    <name evidence="2" type="ORF">EXE57_02915</name>
</gene>
<evidence type="ECO:0000313" key="3">
    <source>
        <dbReference type="Proteomes" id="UP000294894"/>
    </source>
</evidence>
<keyword evidence="1" id="KW-0812">Transmembrane</keyword>
<dbReference type="KEGG" id="noy:EXE57_02915"/>
<dbReference type="AlphaFoldDB" id="A0A4P7GHL5"/>
<keyword evidence="1" id="KW-0472">Membrane</keyword>